<sequence length="1607" mass="183620">MYYQTDLPEENLMHQHVHKACYKRVTRKLPIIKTGQEQSQTSFEGSATSVIDISSIEVDINVTNNELNDKYEVRSHLLNPTKRRSPSKRIIERSLQLPLLHKKNTTIYPEENADTTNVYENAFEELSSWLITLLEQGIIIPMTEIKTYYEKILIRRKEPYKPASLRGSAIRSRLQFKFGKELVFYRRNDHDVFNDDMFVNDAKKLKIASISYDIINGMNERFITPKHYLLANELFRHERSSQLLTITNRLGHTCSYITMCRLQSEAAEKAKHLSDALEQVHKSTGRIRIHEFGVKVADNFDMNKETIHGENSIHILNRIIVKSPENDEVPFITMDIMDNIINEVIDSHPSSSNLQIQPSLSSNSLFYCKPFMDDSFNSTLLAYCLSKYVTSTNTDNLTISRQSSHFPLLSGFFATHLTLQSRLPHSIRFCTPIKQSPNDIATVETCLRDTKAVFIESKYQKNAVLVVDEKLYQSCVKIIRNDPDEYASVFLYPGDFHLMKTTMIVIWQILDGSGIDDVLNITYKGATLRSILNVHHFNKSLRCCKLLYTALYMLFIQSYWTSNSCTSTSPSLFEKSHSLFKNIPNKFNIDSIKQKWFKELVDEIEKENLALKISIWADDKAKQSSSFKFWYFVLHDLLEPLIILYSSIRTSNFNARNSCVSKLGPLFFATNHRNYARLCANHLFDLSKASPYLLKRLSNSFAVVRSSRPFSSIALDQTIECSINKHGKSHGGISGKFTDDTIDVWANSFAYRAVLTSVLHEICDIETEHNSIDCHIECTPQRQEKDNHELNVLLMKLKQEDIFSSANQFRKLLSGKIIHDDIIFNITSCFTRGEQAMMTFIMDRLVNKTVNYEEPLKAILRLKLTDADTYLAGQQLNSRQGSTSGLKSKDLTKTFNSIDKIMRNTLIICEQRNLPLSSVFSHEFTFAPLSLCDPHNCSTMNQQKKHSIIDFIKKEHPQLFSSAPPSLTGSQALIIDGGSILEIKPAVRGITIRQYADQLMKMFISYNFHRYDRIDIVFDSYNSKNEKCFISRHANYKQLPTYDLKCDDVLESNYHQMLHNNRAMIAARIRECWCSDNSINMLPDGKVFVIAGPNDTAVILKKHQKPVEDYLLQCNHIEADTRVFLHCQAISYENINSIMLQASDTDIILLGISHALSLNVNNLFIKSFNTRTKSHLYINIRQLAILLKQKFAIDPLLLIVIHTLSGCDTTSFIKSITKTNMLQTFLTNTHRYIYLHEFFNQSLTSDAVQCAERLLLDCYPSGTTASSLDELRGNMALHAFKESRVTFVAPTLPPTSNAFYHHCQRVARQAFIWYRVYYSDISIQSLPTCDGYVTEFGETQLKWLSITQLPSDSRLSVCGKCSTNCLRCTCGKKGLTCTLLCKCSIEKCRNRNHNAPDLSINPAAIDDADLDLNSSNISNNNSQTDHTNTESEDLSIERISFESSNISGIEYNDEHSQLSQSSCNSISLNISKNSNKDSNIIFHDHSYCKRSIDQLNDDISPTQYSKRRFIDRSLSELEVNEDSSTKSFTQSQDVRLFNSPMKSSFKVPLYTGACSQPVTSTPRITSSSQKASNSQRLSTPRANHRSRFRKVYSTKQENKSFTSSSIQ</sequence>
<evidence type="ECO:0000313" key="4">
    <source>
        <dbReference type="Proteomes" id="UP000663845"/>
    </source>
</evidence>
<feature type="region of interest" description="Disordered" evidence="1">
    <location>
        <begin position="1558"/>
        <end position="1607"/>
    </location>
</feature>
<dbReference type="PANTHER" id="PTHR47018">
    <property type="entry name" value="CXC DOMAIN-CONTAINING PROTEIN-RELATED"/>
    <property type="match status" value="1"/>
</dbReference>
<proteinExistence type="predicted"/>
<feature type="compositionally biased region" description="Polar residues" evidence="1">
    <location>
        <begin position="1593"/>
        <end position="1607"/>
    </location>
</feature>
<evidence type="ECO:0008006" key="5">
    <source>
        <dbReference type="Google" id="ProtNLM"/>
    </source>
</evidence>
<reference evidence="2" key="1">
    <citation type="submission" date="2021-02" db="EMBL/GenBank/DDBJ databases">
        <authorList>
            <person name="Nowell W R."/>
        </authorList>
    </citation>
    <scope>NUCLEOTIDE SEQUENCE</scope>
</reference>
<dbReference type="EMBL" id="CAJNOG010002376">
    <property type="protein sequence ID" value="CAF1502366.1"/>
    <property type="molecule type" value="Genomic_DNA"/>
</dbReference>
<dbReference type="PANTHER" id="PTHR47018:SF3">
    <property type="entry name" value="MYCBP-ASSOCIATED PROTEIN"/>
    <property type="match status" value="1"/>
</dbReference>
<dbReference type="Proteomes" id="UP000663845">
    <property type="component" value="Unassembled WGS sequence"/>
</dbReference>
<organism evidence="2 4">
    <name type="scientific">Adineta steineri</name>
    <dbReference type="NCBI Taxonomy" id="433720"/>
    <lineage>
        <taxon>Eukaryota</taxon>
        <taxon>Metazoa</taxon>
        <taxon>Spiralia</taxon>
        <taxon>Gnathifera</taxon>
        <taxon>Rotifera</taxon>
        <taxon>Eurotatoria</taxon>
        <taxon>Bdelloidea</taxon>
        <taxon>Adinetida</taxon>
        <taxon>Adinetidae</taxon>
        <taxon>Adineta</taxon>
    </lineage>
</organism>
<feature type="compositionally biased region" description="Basic residues" evidence="1">
    <location>
        <begin position="1582"/>
        <end position="1592"/>
    </location>
</feature>
<dbReference type="Proteomes" id="UP000663844">
    <property type="component" value="Unassembled WGS sequence"/>
</dbReference>
<evidence type="ECO:0000313" key="3">
    <source>
        <dbReference type="EMBL" id="CAF3937217.1"/>
    </source>
</evidence>
<dbReference type="EMBL" id="CAJOAZ010002527">
    <property type="protein sequence ID" value="CAF3937217.1"/>
    <property type="molecule type" value="Genomic_DNA"/>
</dbReference>
<gene>
    <name evidence="2" type="ORF">JYZ213_LOCUS43556</name>
    <name evidence="3" type="ORF">OXD698_LOCUS25922</name>
</gene>
<protein>
    <recommendedName>
        <fullName evidence="5">Tesmin/TSO1-like CXC domain-containing protein</fullName>
    </recommendedName>
</protein>
<comment type="caution">
    <text evidence="2">The sequence shown here is derived from an EMBL/GenBank/DDBJ whole genome shotgun (WGS) entry which is preliminary data.</text>
</comment>
<evidence type="ECO:0000256" key="1">
    <source>
        <dbReference type="SAM" id="MobiDB-lite"/>
    </source>
</evidence>
<feature type="compositionally biased region" description="Polar residues" evidence="1">
    <location>
        <begin position="1558"/>
        <end position="1581"/>
    </location>
</feature>
<accession>A0A815TFH4</accession>
<evidence type="ECO:0000313" key="2">
    <source>
        <dbReference type="EMBL" id="CAF1502366.1"/>
    </source>
</evidence>
<name>A0A815TFH4_9BILA</name>